<comment type="similarity">
    <text evidence="13">Belongs to the RING-type zinc finger family. ATL subfamily.</text>
</comment>
<dbReference type="PANTHER" id="PTHR14155:SF583">
    <property type="entry name" value="RING-TYPE DOMAIN-CONTAINING PROTEIN"/>
    <property type="match status" value="1"/>
</dbReference>
<organism evidence="17 18">
    <name type="scientific">Abrus precatorius</name>
    <name type="common">Indian licorice</name>
    <name type="synonym">Glycine abrus</name>
    <dbReference type="NCBI Taxonomy" id="3816"/>
    <lineage>
        <taxon>Eukaryota</taxon>
        <taxon>Viridiplantae</taxon>
        <taxon>Streptophyta</taxon>
        <taxon>Embryophyta</taxon>
        <taxon>Tracheophyta</taxon>
        <taxon>Spermatophyta</taxon>
        <taxon>Magnoliopsida</taxon>
        <taxon>eudicotyledons</taxon>
        <taxon>Gunneridae</taxon>
        <taxon>Pentapetalae</taxon>
        <taxon>rosids</taxon>
        <taxon>fabids</taxon>
        <taxon>Fabales</taxon>
        <taxon>Fabaceae</taxon>
        <taxon>Papilionoideae</taxon>
        <taxon>50 kb inversion clade</taxon>
        <taxon>NPAAA clade</taxon>
        <taxon>indigoferoid/millettioid clade</taxon>
        <taxon>Abreae</taxon>
        <taxon>Abrus</taxon>
    </lineage>
</organism>
<dbReference type="PROSITE" id="PS50089">
    <property type="entry name" value="ZF_RING_2"/>
    <property type="match status" value="1"/>
</dbReference>
<dbReference type="EC" id="2.3.2.27" evidence="4"/>
<reference evidence="18" key="2">
    <citation type="submission" date="2025-08" db="UniProtKB">
        <authorList>
            <consortium name="RefSeq"/>
        </authorList>
    </citation>
    <scope>IDENTIFICATION</scope>
    <source>
        <tissue evidence="18">Young leaves</tissue>
    </source>
</reference>
<evidence type="ECO:0000256" key="13">
    <source>
        <dbReference type="ARBA" id="ARBA00024209"/>
    </source>
</evidence>
<comment type="pathway">
    <text evidence="3">Protein modification; protein ubiquitination.</text>
</comment>
<evidence type="ECO:0000256" key="15">
    <source>
        <dbReference type="SAM" id="Phobius"/>
    </source>
</evidence>
<dbReference type="AlphaFoldDB" id="A0A8B8MI55"/>
<keyword evidence="8 14" id="KW-0863">Zinc-finger</keyword>
<keyword evidence="6 15" id="KW-0812">Transmembrane</keyword>
<evidence type="ECO:0000256" key="12">
    <source>
        <dbReference type="ARBA" id="ARBA00023136"/>
    </source>
</evidence>
<proteinExistence type="inferred from homology"/>
<evidence type="ECO:0000256" key="7">
    <source>
        <dbReference type="ARBA" id="ARBA00022723"/>
    </source>
</evidence>
<evidence type="ECO:0000256" key="4">
    <source>
        <dbReference type="ARBA" id="ARBA00012483"/>
    </source>
</evidence>
<evidence type="ECO:0000256" key="1">
    <source>
        <dbReference type="ARBA" id="ARBA00000900"/>
    </source>
</evidence>
<feature type="transmembrane region" description="Helical" evidence="15">
    <location>
        <begin position="65"/>
        <end position="85"/>
    </location>
</feature>
<dbReference type="RefSeq" id="XP_027368401.1">
    <property type="nucleotide sequence ID" value="XM_027512600.1"/>
</dbReference>
<evidence type="ECO:0000256" key="8">
    <source>
        <dbReference type="ARBA" id="ARBA00022771"/>
    </source>
</evidence>
<evidence type="ECO:0000256" key="9">
    <source>
        <dbReference type="ARBA" id="ARBA00022786"/>
    </source>
</evidence>
<dbReference type="GO" id="GO:0061630">
    <property type="term" value="F:ubiquitin protein ligase activity"/>
    <property type="evidence" value="ECO:0007669"/>
    <property type="project" value="UniProtKB-EC"/>
</dbReference>
<keyword evidence="11 15" id="KW-1133">Transmembrane helix</keyword>
<dbReference type="InterPro" id="IPR053238">
    <property type="entry name" value="RING-H2_zinc_finger"/>
</dbReference>
<keyword evidence="17" id="KW-1185">Reference proteome</keyword>
<feature type="transmembrane region" description="Helical" evidence="15">
    <location>
        <begin position="28"/>
        <end position="45"/>
    </location>
</feature>
<evidence type="ECO:0000313" key="18">
    <source>
        <dbReference type="RefSeq" id="XP_027368401.1"/>
    </source>
</evidence>
<sequence>MGIYTECPAPAPPPPPLLNFDHDPPSSCSLLLLLLLILPPVTAQFQYSPPPPLDPFAKLRFDRTMAVVLVILVLVFFTLGFVSIYTRQCAERRIRGRLDLAVAIASGSERRPSRGLESAIIDTFPIFVYSEVKGLKIGKATLECAVCLNEFRDDETLRLIPKCSHVFHPDCIDTWLLNHNTCPVCRANLVPKPSDTAFSVAVQILDPGGPEPNISVPQPGYDPNWINPVDGNDGNMIIMNETHSVNLDDENRPVRSRSTGFEIRTLFPRSYSTGHSLVQLGENCERFTLRLPEEVRNRLVSSASATLDRTKSCSVTWHHENSGRSGYRTRSVGRNYLHYERLDRWGFMWTPPILGRAGPVRSTKDSKAIGVMDEAHVGERSSDRLFSKH</sequence>
<evidence type="ECO:0000256" key="11">
    <source>
        <dbReference type="ARBA" id="ARBA00022989"/>
    </source>
</evidence>
<dbReference type="CDD" id="cd16461">
    <property type="entry name" value="RING-H2_EL5-like"/>
    <property type="match status" value="1"/>
</dbReference>
<dbReference type="Gene3D" id="3.30.40.10">
    <property type="entry name" value="Zinc/RING finger domain, C3HC4 (zinc finger)"/>
    <property type="match status" value="1"/>
</dbReference>
<comment type="catalytic activity">
    <reaction evidence="1">
        <text>S-ubiquitinyl-[E2 ubiquitin-conjugating enzyme]-L-cysteine + [acceptor protein]-L-lysine = [E2 ubiquitin-conjugating enzyme]-L-cysteine + N(6)-ubiquitinyl-[acceptor protein]-L-lysine.</text>
        <dbReference type="EC" id="2.3.2.27"/>
    </reaction>
</comment>
<evidence type="ECO:0000256" key="6">
    <source>
        <dbReference type="ARBA" id="ARBA00022692"/>
    </source>
</evidence>
<keyword evidence="7" id="KW-0479">Metal-binding</keyword>
<keyword evidence="12 15" id="KW-0472">Membrane</keyword>
<keyword evidence="9" id="KW-0833">Ubl conjugation pathway</keyword>
<dbReference type="KEGG" id="aprc:113874378"/>
<comment type="subcellular location">
    <subcellularLocation>
        <location evidence="2">Membrane</location>
        <topology evidence="2">Single-pass membrane protein</topology>
    </subcellularLocation>
</comment>
<evidence type="ECO:0000256" key="3">
    <source>
        <dbReference type="ARBA" id="ARBA00004906"/>
    </source>
</evidence>
<keyword evidence="10" id="KW-0862">Zinc</keyword>
<name>A0A8B8MI55_ABRPR</name>
<dbReference type="FunFam" id="3.30.40.10:FF:000187">
    <property type="entry name" value="E3 ubiquitin-protein ligase ATL6"/>
    <property type="match status" value="1"/>
</dbReference>
<dbReference type="GO" id="GO:0008270">
    <property type="term" value="F:zinc ion binding"/>
    <property type="evidence" value="ECO:0007669"/>
    <property type="project" value="UniProtKB-KW"/>
</dbReference>
<gene>
    <name evidence="18" type="primary">LOC113874378</name>
</gene>
<protein>
    <recommendedName>
        <fullName evidence="4">RING-type E3 ubiquitin transferase</fullName>
        <ecNumber evidence="4">2.3.2.27</ecNumber>
    </recommendedName>
</protein>
<dbReference type="Proteomes" id="UP000694853">
    <property type="component" value="Unplaced"/>
</dbReference>
<dbReference type="SMART" id="SM00184">
    <property type="entry name" value="RING"/>
    <property type="match status" value="1"/>
</dbReference>
<evidence type="ECO:0000256" key="5">
    <source>
        <dbReference type="ARBA" id="ARBA00022679"/>
    </source>
</evidence>
<feature type="domain" description="RING-type" evidence="16">
    <location>
        <begin position="144"/>
        <end position="186"/>
    </location>
</feature>
<dbReference type="GeneID" id="113874378"/>
<keyword evidence="5" id="KW-0808">Transferase</keyword>
<dbReference type="PANTHER" id="PTHR14155">
    <property type="entry name" value="RING FINGER DOMAIN-CONTAINING"/>
    <property type="match status" value="1"/>
</dbReference>
<dbReference type="Pfam" id="PF13639">
    <property type="entry name" value="zf-RING_2"/>
    <property type="match status" value="1"/>
</dbReference>
<evidence type="ECO:0000313" key="17">
    <source>
        <dbReference type="Proteomes" id="UP000694853"/>
    </source>
</evidence>
<evidence type="ECO:0000256" key="10">
    <source>
        <dbReference type="ARBA" id="ARBA00022833"/>
    </source>
</evidence>
<dbReference type="InterPro" id="IPR013083">
    <property type="entry name" value="Znf_RING/FYVE/PHD"/>
</dbReference>
<evidence type="ECO:0000256" key="14">
    <source>
        <dbReference type="PROSITE-ProRule" id="PRU00175"/>
    </source>
</evidence>
<dbReference type="GO" id="GO:0016020">
    <property type="term" value="C:membrane"/>
    <property type="evidence" value="ECO:0007669"/>
    <property type="project" value="UniProtKB-SubCell"/>
</dbReference>
<dbReference type="InterPro" id="IPR001841">
    <property type="entry name" value="Znf_RING"/>
</dbReference>
<dbReference type="SUPFAM" id="SSF57850">
    <property type="entry name" value="RING/U-box"/>
    <property type="match status" value="1"/>
</dbReference>
<reference evidence="17" key="1">
    <citation type="journal article" date="2019" name="Toxins">
        <title>Detection of Abrin-Like and Prepropulchellin-Like Toxin Genes and Transcripts Using Whole Genome Sequencing and Full-Length Transcript Sequencing of Abrus precatorius.</title>
        <authorList>
            <person name="Hovde B.T."/>
            <person name="Daligault H.E."/>
            <person name="Hanschen E.R."/>
            <person name="Kunde Y.A."/>
            <person name="Johnson M.B."/>
            <person name="Starkenburg S.R."/>
            <person name="Johnson S.L."/>
        </authorList>
    </citation>
    <scope>NUCLEOTIDE SEQUENCE [LARGE SCALE GENOMIC DNA]</scope>
</reference>
<evidence type="ECO:0000256" key="2">
    <source>
        <dbReference type="ARBA" id="ARBA00004167"/>
    </source>
</evidence>
<dbReference type="OrthoDB" id="8062037at2759"/>
<accession>A0A8B8MI55</accession>
<evidence type="ECO:0000259" key="16">
    <source>
        <dbReference type="PROSITE" id="PS50089"/>
    </source>
</evidence>